<dbReference type="Proteomes" id="UP000023152">
    <property type="component" value="Unassembled WGS sequence"/>
</dbReference>
<dbReference type="SUPFAM" id="SSF81301">
    <property type="entry name" value="Nucleotidyltransferase"/>
    <property type="match status" value="1"/>
</dbReference>
<feature type="non-terminal residue" evidence="2">
    <location>
        <position position="1"/>
    </location>
</feature>
<dbReference type="Gene3D" id="1.10.1410.10">
    <property type="match status" value="1"/>
</dbReference>
<dbReference type="OrthoDB" id="273917at2759"/>
<dbReference type="Pfam" id="PF22600">
    <property type="entry name" value="MTPAP-like_central"/>
    <property type="match status" value="1"/>
</dbReference>
<dbReference type="GO" id="GO:1990817">
    <property type="term" value="F:poly(A) RNA polymerase activity"/>
    <property type="evidence" value="ECO:0007669"/>
    <property type="project" value="InterPro"/>
</dbReference>
<reference evidence="2 3" key="1">
    <citation type="journal article" date="2013" name="Curr. Biol.">
        <title>The Genome of the Foraminiferan Reticulomyxa filosa.</title>
        <authorList>
            <person name="Glockner G."/>
            <person name="Hulsmann N."/>
            <person name="Schleicher M."/>
            <person name="Noegel A.A."/>
            <person name="Eichinger L."/>
            <person name="Gallinger C."/>
            <person name="Pawlowski J."/>
            <person name="Sierra R."/>
            <person name="Euteneuer U."/>
            <person name="Pillet L."/>
            <person name="Moustafa A."/>
            <person name="Platzer M."/>
            <person name="Groth M."/>
            <person name="Szafranski K."/>
            <person name="Schliwa M."/>
        </authorList>
    </citation>
    <scope>NUCLEOTIDE SEQUENCE [LARGE SCALE GENOMIC DNA]</scope>
</reference>
<dbReference type="GO" id="GO:0005730">
    <property type="term" value="C:nucleolus"/>
    <property type="evidence" value="ECO:0007669"/>
    <property type="project" value="TreeGrafter"/>
</dbReference>
<keyword evidence="3" id="KW-1185">Reference proteome</keyword>
<dbReference type="PANTHER" id="PTHR23092:SF15">
    <property type="entry name" value="INACTIVE NON-CANONICAL POLY(A) RNA POLYMERASE PROTEIN TRF4-2-RELATED"/>
    <property type="match status" value="1"/>
</dbReference>
<accession>X6LX04</accession>
<protein>
    <recommendedName>
        <fullName evidence="1">Poly(A) RNA polymerase mitochondrial-like central palm domain-containing protein</fullName>
    </recommendedName>
</protein>
<proteinExistence type="predicted"/>
<organism evidence="2 3">
    <name type="scientific">Reticulomyxa filosa</name>
    <dbReference type="NCBI Taxonomy" id="46433"/>
    <lineage>
        <taxon>Eukaryota</taxon>
        <taxon>Sar</taxon>
        <taxon>Rhizaria</taxon>
        <taxon>Retaria</taxon>
        <taxon>Foraminifera</taxon>
        <taxon>Monothalamids</taxon>
        <taxon>Reticulomyxidae</taxon>
        <taxon>Reticulomyxa</taxon>
    </lineage>
</organism>
<dbReference type="GO" id="GO:0003729">
    <property type="term" value="F:mRNA binding"/>
    <property type="evidence" value="ECO:0007669"/>
    <property type="project" value="TreeGrafter"/>
</dbReference>
<feature type="domain" description="Poly(A) RNA polymerase mitochondrial-like central palm" evidence="1">
    <location>
        <begin position="27"/>
        <end position="191"/>
    </location>
</feature>
<dbReference type="GO" id="GO:0046872">
    <property type="term" value="F:metal ion binding"/>
    <property type="evidence" value="ECO:0007669"/>
    <property type="project" value="UniProtKB-KW"/>
</dbReference>
<dbReference type="InterPro" id="IPR054708">
    <property type="entry name" value="MTPAP-like_central"/>
</dbReference>
<evidence type="ECO:0000259" key="1">
    <source>
        <dbReference type="Pfam" id="PF22600"/>
    </source>
</evidence>
<dbReference type="InterPro" id="IPR045862">
    <property type="entry name" value="Trf4-like"/>
</dbReference>
<dbReference type="AlphaFoldDB" id="X6LX04"/>
<dbReference type="InterPro" id="IPR043519">
    <property type="entry name" value="NT_sf"/>
</dbReference>
<comment type="caution">
    <text evidence="2">The sequence shown here is derived from an EMBL/GenBank/DDBJ whole genome shotgun (WGS) entry which is preliminary data.</text>
</comment>
<dbReference type="PANTHER" id="PTHR23092">
    <property type="entry name" value="POLY(A) RNA POLYMERASE"/>
    <property type="match status" value="1"/>
</dbReference>
<dbReference type="GO" id="GO:0031123">
    <property type="term" value="P:RNA 3'-end processing"/>
    <property type="evidence" value="ECO:0007669"/>
    <property type="project" value="TreeGrafter"/>
</dbReference>
<gene>
    <name evidence="2" type="ORF">RFI_31237</name>
</gene>
<dbReference type="Gene3D" id="3.30.460.10">
    <property type="entry name" value="Beta Polymerase, domain 2"/>
    <property type="match status" value="1"/>
</dbReference>
<dbReference type="GO" id="GO:0031499">
    <property type="term" value="C:TRAMP complex"/>
    <property type="evidence" value="ECO:0007669"/>
    <property type="project" value="TreeGrafter"/>
</dbReference>
<dbReference type="CDD" id="cd05402">
    <property type="entry name" value="NT_PAP_TUTase"/>
    <property type="match status" value="1"/>
</dbReference>
<evidence type="ECO:0000313" key="3">
    <source>
        <dbReference type="Proteomes" id="UP000023152"/>
    </source>
</evidence>
<dbReference type="SUPFAM" id="SSF81631">
    <property type="entry name" value="PAP/OAS1 substrate-binding domain"/>
    <property type="match status" value="1"/>
</dbReference>
<dbReference type="GO" id="GO:0043634">
    <property type="term" value="P:polyadenylation-dependent ncRNA catabolic process"/>
    <property type="evidence" value="ECO:0007669"/>
    <property type="project" value="TreeGrafter"/>
</dbReference>
<dbReference type="EMBL" id="ASPP01027420">
    <property type="protein sequence ID" value="ETO06159.1"/>
    <property type="molecule type" value="Genomic_DNA"/>
</dbReference>
<name>X6LX04_RETFI</name>
<sequence length="375" mass="43443">TFRKADDLPPWVRRNYDRWTTWTDRLHMELIDFNMFISPTEIEHKRRLKVIHGLKQLVKSIDKKAKVKVFGSFKTLLYLPTSDLDVVIFYNDQDSESLKKGKIRDKDKEKDNEQGTGTITSTIMGTTKCNKASTIGFKQRLFNALIGSKNGVSYIEMIETARVPILKYTDKESHINVDIAFNKMTGVLAAKEINTLQKKFPMLRMLSNFLKYFLWYRNLHEPYFGGMGSYLLQMLIIHMLQAHPMYSQNTIPNVWEECTLGSFLLAFLEMFGFHFNFSRLGISPYPHPHYFQKHAVFNGRNYHGHNHALQATLWDEIAPSTENSGGGQPFMLCVKCPFESTDHVFMDAGKNSFNIMKIRSAFQYASKLSLRINMT</sequence>
<evidence type="ECO:0000313" key="2">
    <source>
        <dbReference type="EMBL" id="ETO06159.1"/>
    </source>
</evidence>